<dbReference type="InterPro" id="IPR054402">
    <property type="entry name" value="Tt1218-like_dom"/>
</dbReference>
<dbReference type="InterPro" id="IPR013362">
    <property type="entry name" value="Pilus_4_PilV"/>
</dbReference>
<keyword evidence="1" id="KW-0472">Membrane</keyword>
<feature type="transmembrane region" description="Helical" evidence="1">
    <location>
        <begin position="6"/>
        <end position="31"/>
    </location>
</feature>
<organism evidence="3 4">
    <name type="scientific">Sinobacterium caligoides</name>
    <dbReference type="NCBI Taxonomy" id="933926"/>
    <lineage>
        <taxon>Bacteria</taxon>
        <taxon>Pseudomonadati</taxon>
        <taxon>Pseudomonadota</taxon>
        <taxon>Gammaproteobacteria</taxon>
        <taxon>Cellvibrionales</taxon>
        <taxon>Spongiibacteraceae</taxon>
        <taxon>Sinobacterium</taxon>
    </lineage>
</organism>
<dbReference type="OrthoDB" id="8547299at2"/>
<accession>A0A3N2D4M2</accession>
<proteinExistence type="predicted"/>
<comment type="caution">
    <text evidence="3">The sequence shown here is derived from an EMBL/GenBank/DDBJ whole genome shotgun (WGS) entry which is preliminary data.</text>
</comment>
<evidence type="ECO:0000256" key="1">
    <source>
        <dbReference type="SAM" id="Phobius"/>
    </source>
</evidence>
<gene>
    <name evidence="3" type="ORF">EDC56_3889</name>
</gene>
<keyword evidence="1" id="KW-0812">Transmembrane</keyword>
<feature type="domain" description="Type IV pilin Tt1218-like" evidence="2">
    <location>
        <begin position="30"/>
        <end position="96"/>
    </location>
</feature>
<reference evidence="3 4" key="1">
    <citation type="submission" date="2018-11" db="EMBL/GenBank/DDBJ databases">
        <title>Genomic Encyclopedia of Type Strains, Phase IV (KMG-IV): sequencing the most valuable type-strain genomes for metagenomic binning, comparative biology and taxonomic classification.</title>
        <authorList>
            <person name="Goeker M."/>
        </authorList>
    </citation>
    <scope>NUCLEOTIDE SEQUENCE [LARGE SCALE GENOMIC DNA]</scope>
    <source>
        <strain evidence="3 4">DSM 100316</strain>
    </source>
</reference>
<evidence type="ECO:0000259" key="2">
    <source>
        <dbReference type="Pfam" id="PF22150"/>
    </source>
</evidence>
<protein>
    <submittedName>
        <fullName evidence="3">Type IV pilus assembly protein PilV</fullName>
    </submittedName>
</protein>
<dbReference type="Proteomes" id="UP000275394">
    <property type="component" value="Unassembled WGS sequence"/>
</dbReference>
<dbReference type="EMBL" id="RKHR01000011">
    <property type="protein sequence ID" value="ROR94746.1"/>
    <property type="molecule type" value="Genomic_DNA"/>
</dbReference>
<name>A0A3N2D4M2_9GAMM</name>
<keyword evidence="4" id="KW-1185">Reference proteome</keyword>
<dbReference type="RefSeq" id="WP_123714199.1">
    <property type="nucleotide sequence ID" value="NZ_RKHR01000011.1"/>
</dbReference>
<evidence type="ECO:0000313" key="4">
    <source>
        <dbReference type="Proteomes" id="UP000275394"/>
    </source>
</evidence>
<dbReference type="InterPro" id="IPR012902">
    <property type="entry name" value="N_methyl_site"/>
</dbReference>
<keyword evidence="1" id="KW-1133">Transmembrane helix</keyword>
<dbReference type="Pfam" id="PF22150">
    <property type="entry name" value="Tt1218-like"/>
    <property type="match status" value="1"/>
</dbReference>
<evidence type="ECO:0000313" key="3">
    <source>
        <dbReference type="EMBL" id="ROR94746.1"/>
    </source>
</evidence>
<dbReference type="NCBIfam" id="TIGR02523">
    <property type="entry name" value="type_IV_pilV"/>
    <property type="match status" value="1"/>
</dbReference>
<sequence>MHKNKQAAFAMVEVLVAMLVIVVGLLGMMAFQMQGLRNNLRTQSHSQAIILAYDMAERMRSNRGGWEDGDYDAITDKGSEVSCSDCSYQQTADNDAYRWISEIEGVLPGHGSEVAVGTVMKENGGGNKQQWWNISITWYEKAELIGGDPVEKNYLLTVTR</sequence>
<dbReference type="Pfam" id="PF07963">
    <property type="entry name" value="N_methyl"/>
    <property type="match status" value="1"/>
</dbReference>
<dbReference type="AlphaFoldDB" id="A0A3N2D4M2"/>